<evidence type="ECO:0000256" key="2">
    <source>
        <dbReference type="ARBA" id="ARBA00022448"/>
    </source>
</evidence>
<keyword evidence="4 13" id="KW-0138">CF(0)</keyword>
<evidence type="ECO:0000256" key="7">
    <source>
        <dbReference type="ARBA" id="ARBA00022989"/>
    </source>
</evidence>
<dbReference type="Pfam" id="PF00430">
    <property type="entry name" value="ATP-synt_B"/>
    <property type="match status" value="1"/>
</dbReference>
<accession>A0A6N2S7Z4</accession>
<name>A0A6N2S7Z4_9FIRM</name>
<comment type="subcellular location">
    <subcellularLocation>
        <location evidence="13">Cell membrane</location>
        <topology evidence="13">Single-pass membrane protein</topology>
    </subcellularLocation>
    <subcellularLocation>
        <location evidence="12">Endomembrane system</location>
        <topology evidence="12">Single-pass membrane protein</topology>
    </subcellularLocation>
</comment>
<evidence type="ECO:0000256" key="13">
    <source>
        <dbReference type="HAMAP-Rule" id="MF_01398"/>
    </source>
</evidence>
<evidence type="ECO:0000256" key="6">
    <source>
        <dbReference type="ARBA" id="ARBA00022781"/>
    </source>
</evidence>
<comment type="similarity">
    <text evidence="1 13 14">Belongs to the ATPase B chain family.</text>
</comment>
<feature type="transmembrane region" description="Helical" evidence="13">
    <location>
        <begin position="6"/>
        <end position="27"/>
    </location>
</feature>
<keyword evidence="3 13" id="KW-1003">Cell membrane</keyword>
<organism evidence="15">
    <name type="scientific">Anaerostipes caccae</name>
    <dbReference type="NCBI Taxonomy" id="105841"/>
    <lineage>
        <taxon>Bacteria</taxon>
        <taxon>Bacillati</taxon>
        <taxon>Bacillota</taxon>
        <taxon>Clostridia</taxon>
        <taxon>Lachnospirales</taxon>
        <taxon>Lachnospiraceae</taxon>
        <taxon>Anaerostipes</taxon>
    </lineage>
</organism>
<dbReference type="GO" id="GO:0045259">
    <property type="term" value="C:proton-transporting ATP synthase complex"/>
    <property type="evidence" value="ECO:0007669"/>
    <property type="project" value="UniProtKB-KW"/>
</dbReference>
<keyword evidence="9 13" id="KW-0472">Membrane</keyword>
<dbReference type="HAMAP" id="MF_01398">
    <property type="entry name" value="ATP_synth_b_bprime"/>
    <property type="match status" value="1"/>
</dbReference>
<keyword evidence="6 13" id="KW-0375">Hydrogen ion transport</keyword>
<dbReference type="Gene3D" id="1.20.5.620">
    <property type="entry name" value="F1F0 ATP synthase subunit B, membrane domain"/>
    <property type="match status" value="1"/>
</dbReference>
<sequence length="161" mass="17932">MLTFNSGLLWTFVNLIVFFLILKKLLFQPVMGMIEKREQMISGQIEDAEQKNTQAGLLKEKYEAELKNANQEAAMIVKTAKERGKEEYEKILRDAGAEASKIIADASKTIETEREKAVQGIQNEIAQVAIAAASKVIQENVDQASNEKILDDFLREAGAGQ</sequence>
<dbReference type="RefSeq" id="WP_006568948.1">
    <property type="nucleotide sequence ID" value="NZ_BAABRZ010000001.1"/>
</dbReference>
<dbReference type="GO" id="GO:0046961">
    <property type="term" value="F:proton-transporting ATPase activity, rotational mechanism"/>
    <property type="evidence" value="ECO:0007669"/>
    <property type="project" value="TreeGrafter"/>
</dbReference>
<dbReference type="GO" id="GO:0046933">
    <property type="term" value="F:proton-transporting ATP synthase activity, rotational mechanism"/>
    <property type="evidence" value="ECO:0007669"/>
    <property type="project" value="UniProtKB-UniRule"/>
</dbReference>
<comment type="function">
    <text evidence="13">Component of the F(0) channel, it forms part of the peripheral stalk, linking F(1) to F(0).</text>
</comment>
<evidence type="ECO:0000256" key="9">
    <source>
        <dbReference type="ARBA" id="ARBA00023136"/>
    </source>
</evidence>
<evidence type="ECO:0000256" key="8">
    <source>
        <dbReference type="ARBA" id="ARBA00023065"/>
    </source>
</evidence>
<dbReference type="PANTHER" id="PTHR33445">
    <property type="entry name" value="ATP SYNTHASE SUBUNIT B', CHLOROPLASTIC"/>
    <property type="match status" value="1"/>
</dbReference>
<dbReference type="SUPFAM" id="SSF81573">
    <property type="entry name" value="F1F0 ATP synthase subunit B, membrane domain"/>
    <property type="match status" value="1"/>
</dbReference>
<dbReference type="InterPro" id="IPR028987">
    <property type="entry name" value="ATP_synth_B-like_membr_sf"/>
</dbReference>
<evidence type="ECO:0000256" key="14">
    <source>
        <dbReference type="RuleBase" id="RU003848"/>
    </source>
</evidence>
<comment type="subunit">
    <text evidence="13">F-type ATPases have 2 components, F(1) - the catalytic core - and F(0) - the membrane proton channel. F(1) has five subunits: alpha(3), beta(3), gamma(1), delta(1), epsilon(1). F(0) has three main subunits: a(1), b(2) and c(10-14). The alpha and beta chains form an alternating ring which encloses part of the gamma chain. F(1) is attached to F(0) by a central stalk formed by the gamma and epsilon chains, while a peripheral stalk is formed by the delta and b chains.</text>
</comment>
<evidence type="ECO:0000256" key="4">
    <source>
        <dbReference type="ARBA" id="ARBA00022547"/>
    </source>
</evidence>
<keyword evidence="8 13" id="KW-0406">Ion transport</keyword>
<evidence type="ECO:0000256" key="10">
    <source>
        <dbReference type="ARBA" id="ARBA00023310"/>
    </source>
</evidence>
<dbReference type="NCBIfam" id="TIGR01144">
    <property type="entry name" value="ATP_synt_b"/>
    <property type="match status" value="1"/>
</dbReference>
<evidence type="ECO:0000256" key="1">
    <source>
        <dbReference type="ARBA" id="ARBA00005513"/>
    </source>
</evidence>
<evidence type="ECO:0000256" key="3">
    <source>
        <dbReference type="ARBA" id="ARBA00022475"/>
    </source>
</evidence>
<keyword evidence="2 13" id="KW-0813">Transport</keyword>
<dbReference type="CDD" id="cd06503">
    <property type="entry name" value="ATP-synt_Fo_b"/>
    <property type="match status" value="1"/>
</dbReference>
<dbReference type="GeneID" id="69468109"/>
<keyword evidence="10 13" id="KW-0066">ATP synthesis</keyword>
<dbReference type="PANTHER" id="PTHR33445:SF1">
    <property type="entry name" value="ATP SYNTHASE SUBUNIT B"/>
    <property type="match status" value="1"/>
</dbReference>
<dbReference type="EMBL" id="CACRSQ010000003">
    <property type="protein sequence ID" value="VYS89019.1"/>
    <property type="molecule type" value="Genomic_DNA"/>
</dbReference>
<keyword evidence="5 13" id="KW-0812">Transmembrane</keyword>
<evidence type="ECO:0000256" key="11">
    <source>
        <dbReference type="ARBA" id="ARBA00025198"/>
    </source>
</evidence>
<evidence type="ECO:0000256" key="12">
    <source>
        <dbReference type="ARBA" id="ARBA00037847"/>
    </source>
</evidence>
<dbReference type="AlphaFoldDB" id="A0A6N2S7Z4"/>
<dbReference type="GO" id="GO:0012505">
    <property type="term" value="C:endomembrane system"/>
    <property type="evidence" value="ECO:0007669"/>
    <property type="project" value="UniProtKB-SubCell"/>
</dbReference>
<dbReference type="InterPro" id="IPR002146">
    <property type="entry name" value="ATP_synth_b/b'su_bac/chlpt"/>
</dbReference>
<reference evidence="15" key="1">
    <citation type="submission" date="2019-11" db="EMBL/GenBank/DDBJ databases">
        <authorList>
            <person name="Feng L."/>
        </authorList>
    </citation>
    <scope>NUCLEOTIDE SEQUENCE</scope>
    <source>
        <strain evidence="15">AcaccaeLFYP115</strain>
    </source>
</reference>
<protein>
    <recommendedName>
        <fullName evidence="13">ATP synthase subunit b</fullName>
    </recommendedName>
    <alternativeName>
        <fullName evidence="13">ATP synthase F(0) sector subunit b</fullName>
    </alternativeName>
    <alternativeName>
        <fullName evidence="13">ATPase subunit I</fullName>
    </alternativeName>
    <alternativeName>
        <fullName evidence="13">F-type ATPase subunit b</fullName>
        <shortName evidence="13">F-ATPase subunit b</shortName>
    </alternativeName>
</protein>
<dbReference type="InterPro" id="IPR005864">
    <property type="entry name" value="ATP_synth_F0_bsu_bac"/>
</dbReference>
<comment type="function">
    <text evidence="11 13">F(1)F(0) ATP synthase produces ATP from ADP in the presence of a proton or sodium gradient. F-type ATPases consist of two structural domains, F(1) containing the extramembraneous catalytic core and F(0) containing the membrane proton channel, linked together by a central stalk and a peripheral stalk. During catalysis, ATP synthesis in the catalytic domain of F(1) is coupled via a rotary mechanism of the central stalk subunits to proton translocation.</text>
</comment>
<dbReference type="GO" id="GO:0005886">
    <property type="term" value="C:plasma membrane"/>
    <property type="evidence" value="ECO:0007669"/>
    <property type="project" value="UniProtKB-SubCell"/>
</dbReference>
<gene>
    <name evidence="15" type="primary">atpF_1</name>
    <name evidence="13" type="synonym">atpF</name>
    <name evidence="15" type="ORF">ACLFYP115_00815</name>
</gene>
<evidence type="ECO:0000256" key="5">
    <source>
        <dbReference type="ARBA" id="ARBA00022692"/>
    </source>
</evidence>
<keyword evidence="7 13" id="KW-1133">Transmembrane helix</keyword>
<dbReference type="InterPro" id="IPR050059">
    <property type="entry name" value="ATP_synthase_B_chain"/>
</dbReference>
<evidence type="ECO:0000313" key="15">
    <source>
        <dbReference type="EMBL" id="VYS89019.1"/>
    </source>
</evidence>
<proteinExistence type="inferred from homology"/>